<dbReference type="EMBL" id="JANBVO010000024">
    <property type="protein sequence ID" value="KAJ9141878.1"/>
    <property type="molecule type" value="Genomic_DNA"/>
</dbReference>
<feature type="domain" description="SPX" evidence="4">
    <location>
        <begin position="2"/>
        <end position="165"/>
    </location>
</feature>
<dbReference type="InterPro" id="IPR004331">
    <property type="entry name" value="SPX_dom"/>
</dbReference>
<dbReference type="PROSITE" id="PS50088">
    <property type="entry name" value="ANK_REPEAT"/>
    <property type="match status" value="5"/>
</dbReference>
<dbReference type="InterPro" id="IPR030395">
    <property type="entry name" value="GP_PDE_dom"/>
</dbReference>
<evidence type="ECO:0000313" key="6">
    <source>
        <dbReference type="EMBL" id="KAJ9141878.1"/>
    </source>
</evidence>
<dbReference type="InterPro" id="IPR017946">
    <property type="entry name" value="PLC-like_Pdiesterase_TIM-brl"/>
</dbReference>
<proteinExistence type="predicted"/>
<reference evidence="6" key="1">
    <citation type="submission" date="2022-07" db="EMBL/GenBank/DDBJ databases">
        <title>Fungi with potential for degradation of polypropylene.</title>
        <authorList>
            <person name="Gostincar C."/>
        </authorList>
    </citation>
    <scope>NUCLEOTIDE SEQUENCE</scope>
    <source>
        <strain evidence="6">EXF-13308</strain>
    </source>
</reference>
<feature type="repeat" description="ANK" evidence="3">
    <location>
        <begin position="431"/>
        <end position="464"/>
    </location>
</feature>
<dbReference type="Gene3D" id="1.25.40.20">
    <property type="entry name" value="Ankyrin repeat-containing domain"/>
    <property type="match status" value="1"/>
</dbReference>
<dbReference type="CDD" id="cd14483">
    <property type="entry name" value="SPX_PHO81_NUC-2_like"/>
    <property type="match status" value="1"/>
</dbReference>
<keyword evidence="1" id="KW-0677">Repeat</keyword>
<dbReference type="PANTHER" id="PTHR24198:SF165">
    <property type="entry name" value="ANKYRIN REPEAT-CONTAINING PROTEIN-RELATED"/>
    <property type="match status" value="1"/>
</dbReference>
<evidence type="ECO:0000256" key="3">
    <source>
        <dbReference type="PROSITE-ProRule" id="PRU00023"/>
    </source>
</evidence>
<keyword evidence="2 3" id="KW-0040">ANK repeat</keyword>
<protein>
    <submittedName>
        <fullName evidence="6">Ankyrin repeat protein nuc-2</fullName>
    </submittedName>
</protein>
<dbReference type="GO" id="GO:0006629">
    <property type="term" value="P:lipid metabolic process"/>
    <property type="evidence" value="ECO:0007669"/>
    <property type="project" value="InterPro"/>
</dbReference>
<feature type="domain" description="GP-PDE" evidence="5">
    <location>
        <begin position="709"/>
        <end position="1015"/>
    </location>
</feature>
<organism evidence="6 7">
    <name type="scientific">Pleurostoma richardsiae</name>
    <dbReference type="NCBI Taxonomy" id="41990"/>
    <lineage>
        <taxon>Eukaryota</taxon>
        <taxon>Fungi</taxon>
        <taxon>Dikarya</taxon>
        <taxon>Ascomycota</taxon>
        <taxon>Pezizomycotina</taxon>
        <taxon>Sordariomycetes</taxon>
        <taxon>Sordariomycetidae</taxon>
        <taxon>Calosphaeriales</taxon>
        <taxon>Pleurostomataceae</taxon>
        <taxon>Pleurostoma</taxon>
    </lineage>
</organism>
<dbReference type="PANTHER" id="PTHR24198">
    <property type="entry name" value="ANKYRIN REPEAT AND PROTEIN KINASE DOMAIN-CONTAINING PROTEIN"/>
    <property type="match status" value="1"/>
</dbReference>
<sequence length="1015" mass="112383">MRKFGKQIQKRQLEVPEYAASFVNYKALKKLIKKLSATPTLLAQNDPHHPDAPIDSQAALQANKATFFFQLERELEKVNAFYLQKEAELKIRLKTLLDKKKVLQSRHGISRRSAKFTTLQEGFQQFANDLNKLQQFVEINGTAFSKILKKWDKTSKSKTKELYLSRAVEVQPFFNATVISELSDQATTSLQELGAWADGDHVSFEEREHIVSSQHLLGTDEGDADTLLLDTVLSGNIESLRDLLGRLTASADPSSTVDVTLMERITRTFLASINEGPLESLQILLQTGLVDIQSEDDINERNCLHQATIYGNSFVLQYGLANGVAVNRTDVYGRVPLHYACMHGRLDMLEALLAADPGTINLIDHDNFTPLIHAIIHNHLECVEMLLARSARIDPVSEADHVPLNLACEHGSIAIVELLLKHGARILPDAEGLFPQHLVARSGQTPELLALLKNYGADLNQVDKLYGWTPLVHAASEGNVPCLKALLEAGVDPNILDEKDLPAMYYAAWEGHLECMRLLTPYNRSKTANTMMLPPGLGPMSSSTAPEPMALDPDAIPILELPPPIIPLRRYGHNFLDTKTVVQINFEENGEQPLVFFQDSKYPAARLTISSKLSDLIPKNIMLPFQEDTRLVSFQIDNLDSFTLDFDVFPSYGAKIIAKTVALPNTFRALLSSSGSCCLPLFDPRLRAIGQISFHTQVIKPFQGKPLEITDFETYWKATSQFDTHPSTFVTGSSLSGDFVRLYIQHTSDGIPVLWPIWTLDCGGISVPVARLTFEQFSVVTSQSPSRDELSSLPSRSPEDIADVHRILATAGITLQDALSLLPPRMHVNIHIIYPTIEEERAYGLSPSGDINRVIDATLTVVFDHARAQRAQSPDTVRSVVFSSYNPGLCTAVNWKQPNFPVFLCNDLGREDNAMSPPNVIHCSGRRTSSIKEVVRTAQSNNFMGLICCSRLFDMVPALVDSIKSHGLALVIDKSGEPPAELGGPLDDPFPRLPKGVDGLLKSNGVLRFNESIDV</sequence>
<dbReference type="PROSITE" id="PS50297">
    <property type="entry name" value="ANK_REP_REGION"/>
    <property type="match status" value="4"/>
</dbReference>
<evidence type="ECO:0000259" key="5">
    <source>
        <dbReference type="PROSITE" id="PS51704"/>
    </source>
</evidence>
<evidence type="ECO:0000259" key="4">
    <source>
        <dbReference type="PROSITE" id="PS51382"/>
    </source>
</evidence>
<name>A0AA38R9Z7_9PEZI</name>
<dbReference type="SMART" id="SM00248">
    <property type="entry name" value="ANK"/>
    <property type="match status" value="7"/>
</dbReference>
<feature type="repeat" description="ANK" evidence="3">
    <location>
        <begin position="466"/>
        <end position="498"/>
    </location>
</feature>
<accession>A0AA38R9Z7</accession>
<dbReference type="InterPro" id="IPR057506">
    <property type="entry name" value="C2_GPCPD1"/>
</dbReference>
<dbReference type="Pfam" id="PF03105">
    <property type="entry name" value="SPX"/>
    <property type="match status" value="1"/>
</dbReference>
<dbReference type="InterPro" id="IPR036770">
    <property type="entry name" value="Ankyrin_rpt-contain_sf"/>
</dbReference>
<dbReference type="SUPFAM" id="SSF51695">
    <property type="entry name" value="PLC-like phosphodiesterases"/>
    <property type="match status" value="1"/>
</dbReference>
<dbReference type="Pfam" id="PF12796">
    <property type="entry name" value="Ank_2"/>
    <property type="match status" value="3"/>
</dbReference>
<dbReference type="Proteomes" id="UP001174694">
    <property type="component" value="Unassembled WGS sequence"/>
</dbReference>
<feature type="repeat" description="ANK" evidence="3">
    <location>
        <begin position="332"/>
        <end position="353"/>
    </location>
</feature>
<feature type="repeat" description="ANK" evidence="3">
    <location>
        <begin position="399"/>
        <end position="426"/>
    </location>
</feature>
<dbReference type="PROSITE" id="PS51704">
    <property type="entry name" value="GP_PDE"/>
    <property type="match status" value="1"/>
</dbReference>
<gene>
    <name evidence="6" type="ORF">NKR23_g7503</name>
</gene>
<feature type="repeat" description="ANK" evidence="3">
    <location>
        <begin position="366"/>
        <end position="398"/>
    </location>
</feature>
<dbReference type="Gene3D" id="3.20.20.190">
    <property type="entry name" value="Phosphatidylinositol (PI) phosphodiesterase"/>
    <property type="match status" value="1"/>
</dbReference>
<evidence type="ECO:0000256" key="2">
    <source>
        <dbReference type="ARBA" id="ARBA00023043"/>
    </source>
</evidence>
<keyword evidence="7" id="KW-1185">Reference proteome</keyword>
<dbReference type="GO" id="GO:0008081">
    <property type="term" value="F:phosphoric diester hydrolase activity"/>
    <property type="evidence" value="ECO:0007669"/>
    <property type="project" value="InterPro"/>
</dbReference>
<comment type="caution">
    <text evidence="6">The sequence shown here is derived from an EMBL/GenBank/DDBJ whole genome shotgun (WGS) entry which is preliminary data.</text>
</comment>
<dbReference type="SUPFAM" id="SSF48403">
    <property type="entry name" value="Ankyrin repeat"/>
    <property type="match status" value="1"/>
</dbReference>
<dbReference type="Pfam" id="PF25329">
    <property type="entry name" value="C2_GDE1"/>
    <property type="match status" value="1"/>
</dbReference>
<evidence type="ECO:0000256" key="1">
    <source>
        <dbReference type="ARBA" id="ARBA00022737"/>
    </source>
</evidence>
<evidence type="ECO:0000313" key="7">
    <source>
        <dbReference type="Proteomes" id="UP001174694"/>
    </source>
</evidence>
<dbReference type="InterPro" id="IPR002110">
    <property type="entry name" value="Ankyrin_rpt"/>
</dbReference>
<dbReference type="PROSITE" id="PS51382">
    <property type="entry name" value="SPX"/>
    <property type="match status" value="1"/>
</dbReference>
<dbReference type="AlphaFoldDB" id="A0AA38R9Z7"/>